<organism evidence="1 2">
    <name type="scientific">Elysia crispata</name>
    <name type="common">lettuce slug</name>
    <dbReference type="NCBI Taxonomy" id="231223"/>
    <lineage>
        <taxon>Eukaryota</taxon>
        <taxon>Metazoa</taxon>
        <taxon>Spiralia</taxon>
        <taxon>Lophotrochozoa</taxon>
        <taxon>Mollusca</taxon>
        <taxon>Gastropoda</taxon>
        <taxon>Heterobranchia</taxon>
        <taxon>Euthyneura</taxon>
        <taxon>Panpulmonata</taxon>
        <taxon>Sacoglossa</taxon>
        <taxon>Placobranchoidea</taxon>
        <taxon>Plakobranchidae</taxon>
        <taxon>Elysia</taxon>
    </lineage>
</organism>
<dbReference type="Proteomes" id="UP001283361">
    <property type="component" value="Unassembled WGS sequence"/>
</dbReference>
<name>A0AAE0Z6T2_9GAST</name>
<evidence type="ECO:0000313" key="2">
    <source>
        <dbReference type="Proteomes" id="UP001283361"/>
    </source>
</evidence>
<gene>
    <name evidence="1" type="ORF">RRG08_021134</name>
</gene>
<dbReference type="EMBL" id="JAWDGP010004573">
    <property type="protein sequence ID" value="KAK3763311.1"/>
    <property type="molecule type" value="Genomic_DNA"/>
</dbReference>
<accession>A0AAE0Z6T2</accession>
<evidence type="ECO:0000313" key="1">
    <source>
        <dbReference type="EMBL" id="KAK3763311.1"/>
    </source>
</evidence>
<dbReference type="AlphaFoldDB" id="A0AAE0Z6T2"/>
<proteinExistence type="predicted"/>
<reference evidence="1" key="1">
    <citation type="journal article" date="2023" name="G3 (Bethesda)">
        <title>A reference genome for the long-term kleptoplast-retaining sea slug Elysia crispata morphotype clarki.</title>
        <authorList>
            <person name="Eastman K.E."/>
            <person name="Pendleton A.L."/>
            <person name="Shaikh M.A."/>
            <person name="Suttiyut T."/>
            <person name="Ogas R."/>
            <person name="Tomko P."/>
            <person name="Gavelis G."/>
            <person name="Widhalm J.R."/>
            <person name="Wisecaver J.H."/>
        </authorList>
    </citation>
    <scope>NUCLEOTIDE SEQUENCE</scope>
    <source>
        <strain evidence="1">ECLA1</strain>
    </source>
</reference>
<protein>
    <submittedName>
        <fullName evidence="1">Uncharacterized protein</fullName>
    </submittedName>
</protein>
<comment type="caution">
    <text evidence="1">The sequence shown here is derived from an EMBL/GenBank/DDBJ whole genome shotgun (WGS) entry which is preliminary data.</text>
</comment>
<keyword evidence="2" id="KW-1185">Reference proteome</keyword>
<sequence length="90" mass="9924">MFIGGSGHGAKIRLLSVFTARMTAHRFLMLIVNSGEKRKMSQTCLSGVHRSGIPRELNNKRENRFPEAALPRANKVINAISEVTWSVSGS</sequence>